<sequence>MSSKILGGLRRSVVVTLLAGAFVAAGAGVACADSIKAPDRGPVGPMTISGEAAGSDGAVTVTTDGTAVVISGRGHLESPIDNATAGVVHHDEDTGSPLRRGRDADLDSDLIGVAGGSTGDASSMDVVATVRIGAEKHYHVPAGQAVGKP</sequence>
<dbReference type="Proteomes" id="UP000483261">
    <property type="component" value="Unassembled WGS sequence"/>
</dbReference>
<evidence type="ECO:0008006" key="4">
    <source>
        <dbReference type="Google" id="ProtNLM"/>
    </source>
</evidence>
<dbReference type="AlphaFoldDB" id="A0A6M1QWK3"/>
<organism evidence="2 3">
    <name type="scientific">Nocardioides turkmenicus</name>
    <dbReference type="NCBI Taxonomy" id="2711220"/>
    <lineage>
        <taxon>Bacteria</taxon>
        <taxon>Bacillati</taxon>
        <taxon>Actinomycetota</taxon>
        <taxon>Actinomycetes</taxon>
        <taxon>Propionibacteriales</taxon>
        <taxon>Nocardioidaceae</taxon>
        <taxon>Nocardioides</taxon>
    </lineage>
</organism>
<gene>
    <name evidence="2" type="ORF">G5C66_05955</name>
</gene>
<protein>
    <recommendedName>
        <fullName evidence="4">DUF5666 domain-containing protein</fullName>
    </recommendedName>
</protein>
<dbReference type="PROSITE" id="PS51257">
    <property type="entry name" value="PROKAR_LIPOPROTEIN"/>
    <property type="match status" value="1"/>
</dbReference>
<comment type="caution">
    <text evidence="2">The sequence shown here is derived from an EMBL/GenBank/DDBJ whole genome shotgun (WGS) entry which is preliminary data.</text>
</comment>
<dbReference type="RefSeq" id="WP_165110048.1">
    <property type="nucleotide sequence ID" value="NZ_JAALAA010000004.1"/>
</dbReference>
<evidence type="ECO:0000313" key="3">
    <source>
        <dbReference type="Proteomes" id="UP000483261"/>
    </source>
</evidence>
<evidence type="ECO:0000313" key="2">
    <source>
        <dbReference type="EMBL" id="NGN92284.1"/>
    </source>
</evidence>
<accession>A0A6M1QWK3</accession>
<evidence type="ECO:0000256" key="1">
    <source>
        <dbReference type="SAM" id="SignalP"/>
    </source>
</evidence>
<feature type="chain" id="PRO_5027001019" description="DUF5666 domain-containing protein" evidence="1">
    <location>
        <begin position="33"/>
        <end position="149"/>
    </location>
</feature>
<keyword evidence="3" id="KW-1185">Reference proteome</keyword>
<reference evidence="2 3" key="1">
    <citation type="submission" date="2020-02" db="EMBL/GenBank/DDBJ databases">
        <title>Whole-genome analyses of novel actinobacteria.</title>
        <authorList>
            <person name="Sahin N."/>
        </authorList>
    </citation>
    <scope>NUCLEOTIDE SEQUENCE [LARGE SCALE GENOMIC DNA]</scope>
    <source>
        <strain evidence="2 3">KC13</strain>
    </source>
</reference>
<proteinExistence type="predicted"/>
<name>A0A6M1QWK3_9ACTN</name>
<keyword evidence="1" id="KW-0732">Signal</keyword>
<dbReference type="EMBL" id="JAALAA010000004">
    <property type="protein sequence ID" value="NGN92284.1"/>
    <property type="molecule type" value="Genomic_DNA"/>
</dbReference>
<feature type="signal peptide" evidence="1">
    <location>
        <begin position="1"/>
        <end position="32"/>
    </location>
</feature>